<comment type="caution">
    <text evidence="1">The sequence shown here is derived from an EMBL/GenBank/DDBJ whole genome shotgun (WGS) entry which is preliminary data.</text>
</comment>
<gene>
    <name evidence="1" type="ORF">Tci_927920</name>
</gene>
<dbReference type="SUPFAM" id="SSF53474">
    <property type="entry name" value="alpha/beta-Hydrolases"/>
    <property type="match status" value="1"/>
</dbReference>
<dbReference type="AlphaFoldDB" id="A0A699XGH0"/>
<evidence type="ECO:0008006" key="2">
    <source>
        <dbReference type="Google" id="ProtNLM"/>
    </source>
</evidence>
<protein>
    <recommendedName>
        <fullName evidence="2">AB hydrolase-1 domain-containing protein</fullName>
    </recommendedName>
</protein>
<reference evidence="1" key="1">
    <citation type="journal article" date="2019" name="Sci. Rep.">
        <title>Draft genome of Tanacetum cinerariifolium, the natural source of mosquito coil.</title>
        <authorList>
            <person name="Yamashiro T."/>
            <person name="Shiraishi A."/>
            <person name="Satake H."/>
            <person name="Nakayama K."/>
        </authorList>
    </citation>
    <scope>NUCLEOTIDE SEQUENCE</scope>
</reference>
<accession>A0A699XGH0</accession>
<dbReference type="InterPro" id="IPR029058">
    <property type="entry name" value="AB_hydrolase_fold"/>
</dbReference>
<sequence>MPPEALSQRRIPVFGYSMGGPTAGLLLGAQLTDEDSTWVSLAEPRITAGGLLAPPGNGGADIHPAVAAQMPAFRPPSFAEMTTPTLAA</sequence>
<dbReference type="EMBL" id="BKCJ011823745">
    <property type="protein sequence ID" value="GFD55951.1"/>
    <property type="molecule type" value="Genomic_DNA"/>
</dbReference>
<name>A0A699XGH0_TANCI</name>
<proteinExistence type="predicted"/>
<organism evidence="1">
    <name type="scientific">Tanacetum cinerariifolium</name>
    <name type="common">Dalmatian daisy</name>
    <name type="synonym">Chrysanthemum cinerariifolium</name>
    <dbReference type="NCBI Taxonomy" id="118510"/>
    <lineage>
        <taxon>Eukaryota</taxon>
        <taxon>Viridiplantae</taxon>
        <taxon>Streptophyta</taxon>
        <taxon>Embryophyta</taxon>
        <taxon>Tracheophyta</taxon>
        <taxon>Spermatophyta</taxon>
        <taxon>Magnoliopsida</taxon>
        <taxon>eudicotyledons</taxon>
        <taxon>Gunneridae</taxon>
        <taxon>Pentapetalae</taxon>
        <taxon>asterids</taxon>
        <taxon>campanulids</taxon>
        <taxon>Asterales</taxon>
        <taxon>Asteraceae</taxon>
        <taxon>Asteroideae</taxon>
        <taxon>Anthemideae</taxon>
        <taxon>Anthemidinae</taxon>
        <taxon>Tanacetum</taxon>
    </lineage>
</organism>
<evidence type="ECO:0000313" key="1">
    <source>
        <dbReference type="EMBL" id="GFD55951.1"/>
    </source>
</evidence>
<feature type="non-terminal residue" evidence="1">
    <location>
        <position position="88"/>
    </location>
</feature>